<comment type="caution">
    <text evidence="1">The sequence shown here is derived from an EMBL/GenBank/DDBJ whole genome shotgun (WGS) entry which is preliminary data.</text>
</comment>
<dbReference type="EMBL" id="BPVZ01000022">
    <property type="protein sequence ID" value="GKV04842.1"/>
    <property type="molecule type" value="Genomic_DNA"/>
</dbReference>
<reference evidence="1 2" key="1">
    <citation type="journal article" date="2021" name="Commun. Biol.">
        <title>The genome of Shorea leprosula (Dipterocarpaceae) highlights the ecological relevance of drought in aseasonal tropical rainforests.</title>
        <authorList>
            <person name="Ng K.K.S."/>
            <person name="Kobayashi M.J."/>
            <person name="Fawcett J.A."/>
            <person name="Hatakeyama M."/>
            <person name="Paape T."/>
            <person name="Ng C.H."/>
            <person name="Ang C.C."/>
            <person name="Tnah L.H."/>
            <person name="Lee C.T."/>
            <person name="Nishiyama T."/>
            <person name="Sese J."/>
            <person name="O'Brien M.J."/>
            <person name="Copetti D."/>
            <person name="Mohd Noor M.I."/>
            <person name="Ong R.C."/>
            <person name="Putra M."/>
            <person name="Sireger I.Z."/>
            <person name="Indrioko S."/>
            <person name="Kosugi Y."/>
            <person name="Izuno A."/>
            <person name="Isagi Y."/>
            <person name="Lee S.L."/>
            <person name="Shimizu K.K."/>
        </authorList>
    </citation>
    <scope>NUCLEOTIDE SEQUENCE [LARGE SCALE GENOMIC DNA]</scope>
    <source>
        <strain evidence="1">214</strain>
    </source>
</reference>
<organism evidence="1 2">
    <name type="scientific">Rubroshorea leprosula</name>
    <dbReference type="NCBI Taxonomy" id="152421"/>
    <lineage>
        <taxon>Eukaryota</taxon>
        <taxon>Viridiplantae</taxon>
        <taxon>Streptophyta</taxon>
        <taxon>Embryophyta</taxon>
        <taxon>Tracheophyta</taxon>
        <taxon>Spermatophyta</taxon>
        <taxon>Magnoliopsida</taxon>
        <taxon>eudicotyledons</taxon>
        <taxon>Gunneridae</taxon>
        <taxon>Pentapetalae</taxon>
        <taxon>rosids</taxon>
        <taxon>malvids</taxon>
        <taxon>Malvales</taxon>
        <taxon>Dipterocarpaceae</taxon>
        <taxon>Rubroshorea</taxon>
    </lineage>
</organism>
<sequence length="63" mass="7235">MPTSVYYSSTTHTNLKKKAKTRIEENTIIHQKGLIILNLRFMGHLFRRGQKYSHPGPVTPAII</sequence>
<name>A0AAV5J1M3_9ROSI</name>
<dbReference type="Proteomes" id="UP001054252">
    <property type="component" value="Unassembled WGS sequence"/>
</dbReference>
<proteinExistence type="predicted"/>
<protein>
    <submittedName>
        <fullName evidence="1">Uncharacterized protein</fullName>
    </submittedName>
</protein>
<dbReference type="AlphaFoldDB" id="A0AAV5J1M3"/>
<evidence type="ECO:0000313" key="2">
    <source>
        <dbReference type="Proteomes" id="UP001054252"/>
    </source>
</evidence>
<evidence type="ECO:0000313" key="1">
    <source>
        <dbReference type="EMBL" id="GKV04842.1"/>
    </source>
</evidence>
<gene>
    <name evidence="1" type="ORF">SLEP1_g16944</name>
</gene>
<keyword evidence="2" id="KW-1185">Reference proteome</keyword>
<accession>A0AAV5J1M3</accession>